<keyword evidence="6" id="KW-0256">Endoplasmic reticulum</keyword>
<dbReference type="GO" id="GO:0005786">
    <property type="term" value="C:signal recognition particle, endoplasmic reticulum targeting"/>
    <property type="evidence" value="ECO:0007669"/>
    <property type="project" value="UniProtKB-KW"/>
</dbReference>
<dbReference type="Proteomes" id="UP000266239">
    <property type="component" value="Unassembled WGS sequence"/>
</dbReference>
<comment type="subcellular location">
    <subcellularLocation>
        <location evidence="2 12">Cytoplasm</location>
    </subcellularLocation>
    <subcellularLocation>
        <location evidence="1">Endoplasmic reticulum</location>
    </subcellularLocation>
    <subcellularLocation>
        <location evidence="3">Nucleus</location>
        <location evidence="3">Nucleolus</location>
    </subcellularLocation>
</comment>
<evidence type="ECO:0000256" key="7">
    <source>
        <dbReference type="ARBA" id="ARBA00022884"/>
    </source>
</evidence>
<evidence type="ECO:0000256" key="10">
    <source>
        <dbReference type="ARBA" id="ARBA00023274"/>
    </source>
</evidence>
<evidence type="ECO:0000256" key="12">
    <source>
        <dbReference type="PIRNR" id="PIRNR038995"/>
    </source>
</evidence>
<evidence type="ECO:0000256" key="11">
    <source>
        <dbReference type="ARBA" id="ARBA00029498"/>
    </source>
</evidence>
<dbReference type="InterPro" id="IPR026258">
    <property type="entry name" value="SRP68"/>
</dbReference>
<organism evidence="13 14">
    <name type="scientific">Aphanomyces astaci</name>
    <name type="common">Crayfish plague agent</name>
    <dbReference type="NCBI Taxonomy" id="112090"/>
    <lineage>
        <taxon>Eukaryota</taxon>
        <taxon>Sar</taxon>
        <taxon>Stramenopiles</taxon>
        <taxon>Oomycota</taxon>
        <taxon>Saprolegniomycetes</taxon>
        <taxon>Saprolegniales</taxon>
        <taxon>Verrucalvaceae</taxon>
        <taxon>Aphanomyces</taxon>
    </lineage>
</organism>
<evidence type="ECO:0000313" key="13">
    <source>
        <dbReference type="EMBL" id="RHY18123.1"/>
    </source>
</evidence>
<accession>A0A397BJ47</accession>
<sequence length="613" mass="68650">MGKKEKKTAVAAAAAVLSDQPLSLPSTALLHDHACLHVPRTNMYIDCVVLETIKFSQQQNGLRFGDYTRYRQHCARRLRRLRKGLKFLHGRGKQFIPKDVTPENASEVRHLMLPLYHSERAWSYAMQLREDERNDKEEHGDEASSRIKFHLLGRLKKAVTWSDKLTALCVERADVRTNLEAEAYASYMGGNLALYQEEWKVALEKFSTAQRIYSELAKVGTVVQRDLLHQILDEISPFMRYCEYNLGGTSSSLSLQELRESTTSALLQAKIDQVFHEEAKTKAKDLAAITWRGRAIPIPSADVSVALIRPDEHLAKLKKGTDNDKKRDAIYVDLFGCYDTILRLLAVEKTKSDTMKSGFMAEAQRENIAFLDEYIRYVKQTHVIERNVALLTQLKARLEVDLGPGDLVHILDMLIRNVDDMAAIPGAADHAPFLKYRALQLIFHALRCTYVAQVYLGLNKFSESAALFDQAHAYFTQAQSLHTDDAVVREFLAELEPQVVGAHSRVNALGFLHDATATEAVRVGLGQLHVHPPTTAAASSKSLLERQHEYASGNPATHYDLVTLPPTLQPIPVKPLLFDIAFTEMDDPNVDARVQDKATGGGGGFLGWLRGVA</sequence>
<dbReference type="FunFam" id="1.10.3450.40:FF:000001">
    <property type="entry name" value="Signal recognition particle subunit SRP68"/>
    <property type="match status" value="1"/>
</dbReference>
<dbReference type="Pfam" id="PF16969">
    <property type="entry name" value="SRP68"/>
    <property type="match status" value="1"/>
</dbReference>
<dbReference type="GO" id="GO:0005047">
    <property type="term" value="F:signal recognition particle binding"/>
    <property type="evidence" value="ECO:0007669"/>
    <property type="project" value="InterPro"/>
</dbReference>
<dbReference type="GO" id="GO:0008312">
    <property type="term" value="F:7S RNA binding"/>
    <property type="evidence" value="ECO:0007669"/>
    <property type="project" value="InterPro"/>
</dbReference>
<evidence type="ECO:0000256" key="3">
    <source>
        <dbReference type="ARBA" id="ARBA00004604"/>
    </source>
</evidence>
<evidence type="ECO:0000256" key="2">
    <source>
        <dbReference type="ARBA" id="ARBA00004496"/>
    </source>
</evidence>
<dbReference type="Gene3D" id="1.10.3450.40">
    <property type="entry name" value="Signal recognition particle, SRP68 subunit, RNA-binding domain"/>
    <property type="match status" value="1"/>
</dbReference>
<keyword evidence="10 12" id="KW-0687">Ribonucleoprotein</keyword>
<dbReference type="VEuPathDB" id="FungiDB:H257_11621"/>
<dbReference type="GO" id="GO:0005783">
    <property type="term" value="C:endoplasmic reticulum"/>
    <property type="evidence" value="ECO:0007669"/>
    <property type="project" value="UniProtKB-SubCell"/>
</dbReference>
<dbReference type="PANTHER" id="PTHR12860:SF0">
    <property type="entry name" value="SIGNAL RECOGNITION PARTICLE SUBUNIT SRP68"/>
    <property type="match status" value="1"/>
</dbReference>
<comment type="similarity">
    <text evidence="4 12">Belongs to the SRP68 family.</text>
</comment>
<evidence type="ECO:0000256" key="9">
    <source>
        <dbReference type="ARBA" id="ARBA00023242"/>
    </source>
</evidence>
<dbReference type="AlphaFoldDB" id="A0A397BJ47"/>
<dbReference type="EMBL" id="QUTA01004863">
    <property type="protein sequence ID" value="RHY18123.1"/>
    <property type="molecule type" value="Genomic_DNA"/>
</dbReference>
<evidence type="ECO:0000256" key="5">
    <source>
        <dbReference type="ARBA" id="ARBA00022490"/>
    </source>
</evidence>
<dbReference type="GO" id="GO:0005730">
    <property type="term" value="C:nucleolus"/>
    <property type="evidence" value="ECO:0007669"/>
    <property type="project" value="UniProtKB-SubCell"/>
</dbReference>
<evidence type="ECO:0000313" key="14">
    <source>
        <dbReference type="Proteomes" id="UP000266239"/>
    </source>
</evidence>
<reference evidence="13 14" key="1">
    <citation type="submission" date="2018-08" db="EMBL/GenBank/DDBJ databases">
        <title>Aphanomyces genome sequencing and annotation.</title>
        <authorList>
            <person name="Minardi D."/>
            <person name="Oidtmann B."/>
            <person name="Van Der Giezen M."/>
            <person name="Studholme D.J."/>
        </authorList>
    </citation>
    <scope>NUCLEOTIDE SEQUENCE [LARGE SCALE GENOMIC DNA]</scope>
    <source>
        <strain evidence="13 14">Yx</strain>
    </source>
</reference>
<dbReference type="GO" id="GO:0006614">
    <property type="term" value="P:SRP-dependent cotranslational protein targeting to membrane"/>
    <property type="evidence" value="ECO:0007669"/>
    <property type="project" value="InterPro"/>
</dbReference>
<dbReference type="InterPro" id="IPR038253">
    <property type="entry name" value="SRP68_N_sf"/>
</dbReference>
<evidence type="ECO:0000256" key="8">
    <source>
        <dbReference type="ARBA" id="ARBA00023135"/>
    </source>
</evidence>
<protein>
    <recommendedName>
        <fullName evidence="11 12">Signal recognition particle subunit SRP68</fullName>
        <shortName evidence="12">SRP68</shortName>
    </recommendedName>
</protein>
<dbReference type="PIRSF" id="PIRSF038995">
    <property type="entry name" value="SRP68"/>
    <property type="match status" value="1"/>
</dbReference>
<comment type="caution">
    <text evidence="13">The sequence shown here is derived from an EMBL/GenBank/DDBJ whole genome shotgun (WGS) entry which is preliminary data.</text>
</comment>
<dbReference type="InterPro" id="IPR034652">
    <property type="entry name" value="SRP68-RBD"/>
</dbReference>
<keyword evidence="9" id="KW-0539">Nucleus</keyword>
<keyword evidence="5 12" id="KW-0963">Cytoplasm</keyword>
<keyword evidence="8 12" id="KW-0733">Signal recognition particle</keyword>
<gene>
    <name evidence="13" type="ORF">DYB25_003966</name>
</gene>
<dbReference type="GO" id="GO:0030942">
    <property type="term" value="F:endoplasmic reticulum signal peptide binding"/>
    <property type="evidence" value="ECO:0007669"/>
    <property type="project" value="InterPro"/>
</dbReference>
<dbReference type="GO" id="GO:0005829">
    <property type="term" value="C:cytosol"/>
    <property type="evidence" value="ECO:0007669"/>
    <property type="project" value="UniProtKB-ARBA"/>
</dbReference>
<comment type="function">
    <text evidence="12">Component of the signal recognition particle (SRP) complex, a ribonucleoprotein complex that mediates the cotranslational targeting of secretory and membrane proteins to the endoplasmic reticulum (ER). The SRP complex interacts with the signal sequence in nascent secretory and membrane proteins and directs them to the membrane of the ER.</text>
</comment>
<evidence type="ECO:0000256" key="1">
    <source>
        <dbReference type="ARBA" id="ARBA00004240"/>
    </source>
</evidence>
<evidence type="ECO:0000256" key="6">
    <source>
        <dbReference type="ARBA" id="ARBA00022824"/>
    </source>
</evidence>
<dbReference type="CDD" id="cd15481">
    <property type="entry name" value="SRP68-RBD"/>
    <property type="match status" value="1"/>
</dbReference>
<evidence type="ECO:0000256" key="4">
    <source>
        <dbReference type="ARBA" id="ARBA00009352"/>
    </source>
</evidence>
<proteinExistence type="inferred from homology"/>
<name>A0A397BJ47_APHAT</name>
<dbReference type="PANTHER" id="PTHR12860">
    <property type="entry name" value="SIGNAL RECOGNITION PARTICLE 68 KDA PROTEIN"/>
    <property type="match status" value="1"/>
</dbReference>
<keyword evidence="7 12" id="KW-0694">RNA-binding</keyword>